<dbReference type="PROSITE" id="PS51143">
    <property type="entry name" value="MT_A70"/>
    <property type="match status" value="1"/>
</dbReference>
<organism evidence="2">
    <name type="scientific">Tetraodon nigroviridis</name>
    <name type="common">Spotted green pufferfish</name>
    <name type="synonym">Chelonodon nigroviridis</name>
    <dbReference type="NCBI Taxonomy" id="99883"/>
    <lineage>
        <taxon>Eukaryota</taxon>
        <taxon>Metazoa</taxon>
        <taxon>Chordata</taxon>
        <taxon>Craniata</taxon>
        <taxon>Vertebrata</taxon>
        <taxon>Euteleostomi</taxon>
        <taxon>Actinopterygii</taxon>
        <taxon>Neopterygii</taxon>
        <taxon>Teleostei</taxon>
        <taxon>Neoteleostei</taxon>
        <taxon>Acanthomorphata</taxon>
        <taxon>Eupercaria</taxon>
        <taxon>Tetraodontiformes</taxon>
        <taxon>Tetradontoidea</taxon>
        <taxon>Tetraodontidae</taxon>
        <taxon>Tetraodon</taxon>
    </lineage>
</organism>
<evidence type="ECO:0000313" key="2">
    <source>
        <dbReference type="EMBL" id="CAF87075.1"/>
    </source>
</evidence>
<dbReference type="GO" id="GO:0140640">
    <property type="term" value="F:catalytic activity, acting on a nucleic acid"/>
    <property type="evidence" value="ECO:0007669"/>
    <property type="project" value="UniProtKB-ARBA"/>
</dbReference>
<accession>Q4TJ57</accession>
<dbReference type="AlphaFoldDB" id="Q4TJ57"/>
<reference evidence="2" key="2">
    <citation type="submission" date="2004-02" db="EMBL/GenBank/DDBJ databases">
        <authorList>
            <consortium name="Genoscope"/>
            <consortium name="Whitehead Institute Centre for Genome Research"/>
        </authorList>
    </citation>
    <scope>NUCLEOTIDE SEQUENCE</scope>
</reference>
<protein>
    <submittedName>
        <fullName evidence="2">(spotted green pufferfish) hypothetical protein</fullName>
    </submittedName>
</protein>
<dbReference type="EMBL" id="CAAE01000626">
    <property type="protein sequence ID" value="CAF87075.1"/>
    <property type="molecule type" value="Genomic_DNA"/>
</dbReference>
<feature type="non-terminal residue" evidence="2">
    <location>
        <position position="1"/>
    </location>
</feature>
<dbReference type="InterPro" id="IPR007757">
    <property type="entry name" value="MT-A70-like"/>
</dbReference>
<dbReference type="OrthoDB" id="14833at2759"/>
<proteinExistence type="inferred from homology"/>
<name>Q4TJ57_TETNG</name>
<dbReference type="KEGG" id="tng:GSTEN00004369G001"/>
<gene>
    <name evidence="2" type="ORF">GSTENG00004369001</name>
</gene>
<comment type="similarity">
    <text evidence="1">Belongs to the MT-A70-like family.</text>
</comment>
<comment type="caution">
    <text evidence="2">The sequence shown here is derived from an EMBL/GenBank/DDBJ whole genome shotgun (WGS) entry which is preliminary data.</text>
</comment>
<feature type="non-terminal residue" evidence="2">
    <location>
        <position position="31"/>
    </location>
</feature>
<dbReference type="GO" id="GO:0008757">
    <property type="term" value="F:S-adenosylmethionine-dependent methyltransferase activity"/>
    <property type="evidence" value="ECO:0007669"/>
    <property type="project" value="UniProtKB-ARBA"/>
</dbReference>
<sequence>IIKLEIEEISALHSFVFLWCGSGEGLDLGRM</sequence>
<evidence type="ECO:0000256" key="1">
    <source>
        <dbReference type="PROSITE-ProRule" id="PRU00489"/>
    </source>
</evidence>
<reference evidence="2" key="1">
    <citation type="journal article" date="2004" name="Nature">
        <title>Genome duplication in the teleost fish Tetraodon nigroviridis reveals the early vertebrate proto-karyotype.</title>
        <authorList>
            <person name="Jaillon O."/>
            <person name="Aury J.-M."/>
            <person name="Brunet F."/>
            <person name="Petit J.-L."/>
            <person name="Stange-Thomann N."/>
            <person name="Mauceli E."/>
            <person name="Bouneau L."/>
            <person name="Fischer C."/>
            <person name="Ozouf-Costaz C."/>
            <person name="Bernot A."/>
            <person name="Nicaud S."/>
            <person name="Jaffe D."/>
            <person name="Fisher S."/>
            <person name="Lutfalla G."/>
            <person name="Dossat C."/>
            <person name="Segurens B."/>
            <person name="Dasilva C."/>
            <person name="Salanoubat M."/>
            <person name="Levy M."/>
            <person name="Boudet N."/>
            <person name="Castellano S."/>
            <person name="Anthouard V."/>
            <person name="Jubin C."/>
            <person name="Castelli V."/>
            <person name="Katinka M."/>
            <person name="Vacherie B."/>
            <person name="Biemont C."/>
            <person name="Skalli Z."/>
            <person name="Cattolico L."/>
            <person name="Poulain J."/>
            <person name="De Berardinis V."/>
            <person name="Cruaud C."/>
            <person name="Duprat S."/>
            <person name="Brottier P."/>
            <person name="Coutanceau J.-P."/>
            <person name="Gouzy J."/>
            <person name="Parra G."/>
            <person name="Lardier G."/>
            <person name="Chapple C."/>
            <person name="McKernan K.J."/>
            <person name="McEwan P."/>
            <person name="Bosak S."/>
            <person name="Kellis M."/>
            <person name="Volff J.-N."/>
            <person name="Guigo R."/>
            <person name="Zody M.C."/>
            <person name="Mesirov J."/>
            <person name="Lindblad-Toh K."/>
            <person name="Birren B."/>
            <person name="Nusbaum C."/>
            <person name="Kahn D."/>
            <person name="Robinson-Rechavi M."/>
            <person name="Laudet V."/>
            <person name="Schachter V."/>
            <person name="Quetier F."/>
            <person name="Saurin W."/>
            <person name="Scarpelli C."/>
            <person name="Wincker P."/>
            <person name="Lander E.S."/>
            <person name="Weissenbach J."/>
            <person name="Roest Crollius H."/>
        </authorList>
    </citation>
    <scope>NUCLEOTIDE SEQUENCE [LARGE SCALE GENOMIC DNA]</scope>
</reference>